<keyword evidence="5 6" id="KW-0472">Membrane</keyword>
<feature type="transmembrane region" description="Helical" evidence="6">
    <location>
        <begin position="369"/>
        <end position="386"/>
    </location>
</feature>
<evidence type="ECO:0000256" key="1">
    <source>
        <dbReference type="ARBA" id="ARBA00004141"/>
    </source>
</evidence>
<proteinExistence type="predicted"/>
<dbReference type="SUPFAM" id="SSF52540">
    <property type="entry name" value="P-loop containing nucleoside triphosphate hydrolases"/>
    <property type="match status" value="1"/>
</dbReference>
<feature type="transmembrane region" description="Helical" evidence="6">
    <location>
        <begin position="453"/>
        <end position="473"/>
    </location>
</feature>
<dbReference type="Proteomes" id="UP000051952">
    <property type="component" value="Unassembled WGS sequence"/>
</dbReference>
<dbReference type="InterPro" id="IPR013525">
    <property type="entry name" value="ABC2_TM"/>
</dbReference>
<feature type="domain" description="ABC-2 type transporter transmembrane" evidence="7">
    <location>
        <begin position="345"/>
        <end position="555"/>
    </location>
</feature>
<evidence type="ECO:0000256" key="4">
    <source>
        <dbReference type="ARBA" id="ARBA00022989"/>
    </source>
</evidence>
<accession>A0A0S4IU80</accession>
<dbReference type="AlphaFoldDB" id="A0A0S4IU80"/>
<gene>
    <name evidence="9" type="ORF">BSAL_67775</name>
</gene>
<feature type="transmembrane region" description="Helical" evidence="6">
    <location>
        <begin position="480"/>
        <end position="500"/>
    </location>
</feature>
<evidence type="ECO:0000259" key="8">
    <source>
        <dbReference type="Pfam" id="PF19055"/>
    </source>
</evidence>
<dbReference type="PANTHER" id="PTHR48041">
    <property type="entry name" value="ABC TRANSPORTER G FAMILY MEMBER 28"/>
    <property type="match status" value="1"/>
</dbReference>
<dbReference type="GO" id="GO:0140359">
    <property type="term" value="F:ABC-type transporter activity"/>
    <property type="evidence" value="ECO:0007669"/>
    <property type="project" value="InterPro"/>
</dbReference>
<evidence type="ECO:0000256" key="6">
    <source>
        <dbReference type="SAM" id="Phobius"/>
    </source>
</evidence>
<evidence type="ECO:0000256" key="3">
    <source>
        <dbReference type="ARBA" id="ARBA00022692"/>
    </source>
</evidence>
<feature type="transmembrane region" description="Helical" evidence="6">
    <location>
        <begin position="546"/>
        <end position="567"/>
    </location>
</feature>
<evidence type="ECO:0000313" key="10">
    <source>
        <dbReference type="Proteomes" id="UP000051952"/>
    </source>
</evidence>
<sequence>ELITNPYVILLDEPTTGLDSVNALRVGQLLQDLAHDDKRTVLCTIHSPSSELFALFDDLLLLGKGHVIYHGATVDAVQYFASVGYPVPPRTNPSEYYMNLLQLPPAELQRLWESWEAYLISPAADKNLSVAPMTSTVQTHDADLDRRVDEKGSDFYTQMTQLTMRSWRQCVRDPGATTGRTVQTLFFAFLLGLFYFGVDNDAEGVQDRTNALRVGQLLQDLAHDDKRTVLCTIHSPSSELFALFDDLLLLGKGHVIYHGATVDAVQYFASVGYPVPPRTNPSEYYMNLLQLPPAELQRLWESWEAYLISPAADKNLSVAPMTSTVQTHDADLDRRVDEKGSDFYTQMTQLTMRSWRQCVRDPGATTGRTVQTLFFAILLGLFYFGVDNDAEGVQDRTGCLFMMVMGNFMTSAMTGVASFPPERAVFLMEQSSENYSAWTYSIAKTLAELPFQIIYPIIFTCITYFMVGFVETVEAFFKMLLVVVIIGNLGYSFGLMAASVFPTAEVSMATVPLVMLPMSIVAGLFSNTDRLVPEWEWLTYISFPRYSYMGLFLGEFGALDTLCAANDTKCSYKTGQDVINYYGFTSISWGTCVYALIIYMMGLKVIAAFSLWIQGRNKRGNLAFQKNLEARELSPRAAAISPRTAHDHEPGAN</sequence>
<keyword evidence="4 6" id="KW-1133">Transmembrane helix</keyword>
<evidence type="ECO:0000313" key="9">
    <source>
        <dbReference type="EMBL" id="CUF95691.1"/>
    </source>
</evidence>
<reference evidence="10" key="1">
    <citation type="submission" date="2015-09" db="EMBL/GenBank/DDBJ databases">
        <authorList>
            <consortium name="Pathogen Informatics"/>
        </authorList>
    </citation>
    <scope>NUCLEOTIDE SEQUENCE [LARGE SCALE GENOMIC DNA]</scope>
    <source>
        <strain evidence="10">Lake Konstanz</strain>
    </source>
</reference>
<dbReference type="Pfam" id="PF01061">
    <property type="entry name" value="ABC2_membrane"/>
    <property type="match status" value="1"/>
</dbReference>
<dbReference type="EMBL" id="CYKH01000461">
    <property type="protein sequence ID" value="CUF95691.1"/>
    <property type="molecule type" value="Genomic_DNA"/>
</dbReference>
<evidence type="ECO:0000256" key="2">
    <source>
        <dbReference type="ARBA" id="ARBA00022448"/>
    </source>
</evidence>
<dbReference type="InterPro" id="IPR027417">
    <property type="entry name" value="P-loop_NTPase"/>
</dbReference>
<dbReference type="InterPro" id="IPR043926">
    <property type="entry name" value="ABCG_dom"/>
</dbReference>
<feature type="transmembrane region" description="Helical" evidence="6">
    <location>
        <begin position="506"/>
        <end position="525"/>
    </location>
</feature>
<keyword evidence="10" id="KW-1185">Reference proteome</keyword>
<dbReference type="OrthoDB" id="66620at2759"/>
<feature type="transmembrane region" description="Helical" evidence="6">
    <location>
        <begin position="398"/>
        <end position="419"/>
    </location>
</feature>
<dbReference type="PANTHER" id="PTHR48041:SF127">
    <property type="entry name" value="TRANSPORTER, PUTATIVE-RELATED"/>
    <property type="match status" value="1"/>
</dbReference>
<dbReference type="GO" id="GO:0016020">
    <property type="term" value="C:membrane"/>
    <property type="evidence" value="ECO:0007669"/>
    <property type="project" value="UniProtKB-SubCell"/>
</dbReference>
<dbReference type="InterPro" id="IPR050352">
    <property type="entry name" value="ABCG_transporters"/>
</dbReference>
<comment type="subcellular location">
    <subcellularLocation>
        <location evidence="1">Membrane</location>
        <topology evidence="1">Multi-pass membrane protein</topology>
    </subcellularLocation>
</comment>
<organism evidence="9 10">
    <name type="scientific">Bodo saltans</name>
    <name type="common">Flagellated protozoan</name>
    <dbReference type="NCBI Taxonomy" id="75058"/>
    <lineage>
        <taxon>Eukaryota</taxon>
        <taxon>Discoba</taxon>
        <taxon>Euglenozoa</taxon>
        <taxon>Kinetoplastea</taxon>
        <taxon>Metakinetoplastina</taxon>
        <taxon>Eubodonida</taxon>
        <taxon>Bodonidae</taxon>
        <taxon>Bodo</taxon>
    </lineage>
</organism>
<keyword evidence="3 6" id="KW-0812">Transmembrane</keyword>
<keyword evidence="2" id="KW-0813">Transport</keyword>
<evidence type="ECO:0000256" key="5">
    <source>
        <dbReference type="ARBA" id="ARBA00023136"/>
    </source>
</evidence>
<dbReference type="Pfam" id="PF19055">
    <property type="entry name" value="ABC2_membrane_7"/>
    <property type="match status" value="2"/>
</dbReference>
<dbReference type="Gene3D" id="3.40.50.300">
    <property type="entry name" value="P-loop containing nucleotide triphosphate hydrolases"/>
    <property type="match status" value="1"/>
</dbReference>
<feature type="non-terminal residue" evidence="9">
    <location>
        <position position="1"/>
    </location>
</feature>
<evidence type="ECO:0000259" key="7">
    <source>
        <dbReference type="Pfam" id="PF01061"/>
    </source>
</evidence>
<feature type="domain" description="ABC transporter family G" evidence="8">
    <location>
        <begin position="234"/>
        <end position="290"/>
    </location>
</feature>
<protein>
    <submittedName>
        <fullName evidence="9">ABC transporter, putative</fullName>
    </submittedName>
</protein>
<feature type="transmembrane region" description="Helical" evidence="6">
    <location>
        <begin position="587"/>
        <end position="613"/>
    </location>
</feature>
<name>A0A0S4IU80_BODSA</name>
<dbReference type="VEuPathDB" id="TriTrypDB:BSAL_67775"/>
<feature type="domain" description="ABC transporter family G" evidence="8">
    <location>
        <begin position="46"/>
        <end position="102"/>
    </location>
</feature>